<dbReference type="AlphaFoldDB" id="A0A4Z0H1H3"/>
<dbReference type="STRING" id="192814.GCA_900166575_00598"/>
<evidence type="ECO:0000313" key="3">
    <source>
        <dbReference type="EMBL" id="TGB03707.1"/>
    </source>
</evidence>
<name>A0A4Z0H1H3_9BACI</name>
<evidence type="ECO:0008006" key="5">
    <source>
        <dbReference type="Google" id="ProtNLM"/>
    </source>
</evidence>
<accession>A0A4Z0H1H3</accession>
<dbReference type="Proteomes" id="UP000297982">
    <property type="component" value="Unassembled WGS sequence"/>
</dbReference>
<comment type="caution">
    <text evidence="3">The sequence shown here is derived from an EMBL/GenBank/DDBJ whole genome shotgun (WGS) entry which is preliminary data.</text>
</comment>
<keyword evidence="1" id="KW-1133">Transmembrane helix</keyword>
<evidence type="ECO:0000313" key="4">
    <source>
        <dbReference type="Proteomes" id="UP000297982"/>
    </source>
</evidence>
<evidence type="ECO:0000256" key="1">
    <source>
        <dbReference type="SAM" id="Phobius"/>
    </source>
</evidence>
<dbReference type="EMBL" id="SRJC01000001">
    <property type="protein sequence ID" value="TGB03707.1"/>
    <property type="molecule type" value="Genomic_DNA"/>
</dbReference>
<evidence type="ECO:0000256" key="2">
    <source>
        <dbReference type="SAM" id="SignalP"/>
    </source>
</evidence>
<reference evidence="3 4" key="1">
    <citation type="journal article" date="2003" name="Int. J. Syst. Evol. Microbiol.">
        <title>Halobacillus salinus sp. nov., isolated from a salt lake on the coast of the East Sea in Korea.</title>
        <authorList>
            <person name="Yoon J.H."/>
            <person name="Kang K.H."/>
            <person name="Park Y.H."/>
        </authorList>
    </citation>
    <scope>NUCLEOTIDE SEQUENCE [LARGE SCALE GENOMIC DNA]</scope>
    <source>
        <strain evidence="3 4">HSL-3</strain>
    </source>
</reference>
<keyword evidence="1" id="KW-0812">Transmembrane</keyword>
<feature type="chain" id="PRO_5021359027" description="Copper amine oxidase" evidence="2">
    <location>
        <begin position="24"/>
        <end position="447"/>
    </location>
</feature>
<proteinExistence type="predicted"/>
<feature type="transmembrane region" description="Helical" evidence="1">
    <location>
        <begin position="424"/>
        <end position="441"/>
    </location>
</feature>
<gene>
    <name evidence="3" type="ORF">E4663_01505</name>
</gene>
<sequence>MKIKRIFAVLMAMMLLVPSLAFADSNESGKTPVQSPAADLRADFGELLAAHYEYQILTAIKKYQDAPDADVAQEMLEKNAGQMKAAIKSIYGQEGADQFAEIFASQYEDSASLGTAMMNDDKEMTDQAKQALTQDFPKELGTFLETATEGNLPAETAEKVLMAHEQDVIDVTSHYINGDYEKAYDRFDEGYKRMYEIGTALSQAIVKQMPEKFNNTKVVTPASDLRVTFNQLLGVHYSYQTLTSLKQTQGADDADVVTEKLEENAMDMKAAIKSIYGQEGADQFAEIFASQYEDSANLGMAMMNEDTDQTEQAKQSLTQDFPKELGAFLETATEGNLPAETAEKVLMAHEQDVIDVVNAYMNEDYETAYMTYDEGFKRMSTIGTAVSGAIATQMPDKFSSEMMPESMPDTGMGGTADQQSLSTWAWVSFIILAAGGGFYLYRKNSVQ</sequence>
<keyword evidence="4" id="KW-1185">Reference proteome</keyword>
<protein>
    <recommendedName>
        <fullName evidence="5">Copper amine oxidase</fullName>
    </recommendedName>
</protein>
<keyword evidence="2" id="KW-0732">Signal</keyword>
<organism evidence="3 4">
    <name type="scientific">Halobacillus salinus</name>
    <dbReference type="NCBI Taxonomy" id="192814"/>
    <lineage>
        <taxon>Bacteria</taxon>
        <taxon>Bacillati</taxon>
        <taxon>Bacillota</taxon>
        <taxon>Bacilli</taxon>
        <taxon>Bacillales</taxon>
        <taxon>Bacillaceae</taxon>
        <taxon>Halobacillus</taxon>
    </lineage>
</organism>
<feature type="signal peptide" evidence="2">
    <location>
        <begin position="1"/>
        <end position="23"/>
    </location>
</feature>
<keyword evidence="1" id="KW-0472">Membrane</keyword>
<dbReference type="RefSeq" id="WP_135326421.1">
    <property type="nucleotide sequence ID" value="NZ_SRJC01000001.1"/>
</dbReference>